<dbReference type="PANTHER" id="PTHR47791:SF2">
    <property type="entry name" value="ENDO MANNANASE, GH76 FAMILY (EUROFUNG)"/>
    <property type="match status" value="1"/>
</dbReference>
<dbReference type="Proteomes" id="UP001219355">
    <property type="component" value="Chromosome 2"/>
</dbReference>
<feature type="signal peptide" evidence="2">
    <location>
        <begin position="1"/>
        <end position="36"/>
    </location>
</feature>
<feature type="compositionally biased region" description="Polar residues" evidence="1">
    <location>
        <begin position="58"/>
        <end position="78"/>
    </location>
</feature>
<feature type="region of interest" description="Disordered" evidence="1">
    <location>
        <begin position="53"/>
        <end position="89"/>
    </location>
</feature>
<dbReference type="Pfam" id="PF03663">
    <property type="entry name" value="Glyco_hydro_76"/>
    <property type="match status" value="1"/>
</dbReference>
<organism evidence="3 4">
    <name type="scientific">Emydomyces testavorans</name>
    <dbReference type="NCBI Taxonomy" id="2070801"/>
    <lineage>
        <taxon>Eukaryota</taxon>
        <taxon>Fungi</taxon>
        <taxon>Dikarya</taxon>
        <taxon>Ascomycota</taxon>
        <taxon>Pezizomycotina</taxon>
        <taxon>Eurotiomycetes</taxon>
        <taxon>Eurotiomycetidae</taxon>
        <taxon>Onygenales</taxon>
        <taxon>Nannizziopsiaceae</taxon>
        <taxon>Emydomyces</taxon>
    </lineage>
</organism>
<reference evidence="3" key="1">
    <citation type="submission" date="2023-03" db="EMBL/GenBank/DDBJ databases">
        <title>Emydomyces testavorans Genome Sequence.</title>
        <authorList>
            <person name="Hoyer L."/>
        </authorList>
    </citation>
    <scope>NUCLEOTIDE SEQUENCE</scope>
    <source>
        <strain evidence="3">16-2883</strain>
    </source>
</reference>
<dbReference type="EMBL" id="CP120628">
    <property type="protein sequence ID" value="WEW58937.1"/>
    <property type="molecule type" value="Genomic_DNA"/>
</dbReference>
<evidence type="ECO:0000313" key="4">
    <source>
        <dbReference type="Proteomes" id="UP001219355"/>
    </source>
</evidence>
<dbReference type="GO" id="GO:0005975">
    <property type="term" value="P:carbohydrate metabolic process"/>
    <property type="evidence" value="ECO:0007669"/>
    <property type="project" value="InterPro"/>
</dbReference>
<dbReference type="SUPFAM" id="SSF48208">
    <property type="entry name" value="Six-hairpin glycosidases"/>
    <property type="match status" value="1"/>
</dbReference>
<evidence type="ECO:0000313" key="3">
    <source>
        <dbReference type="EMBL" id="WEW58937.1"/>
    </source>
</evidence>
<protein>
    <recommendedName>
        <fullName evidence="5">Glycosyl hydrolase</fullName>
    </recommendedName>
</protein>
<dbReference type="InterPro" id="IPR053169">
    <property type="entry name" value="MUG_Protein"/>
</dbReference>
<accession>A0AAF0DI19</accession>
<dbReference type="InterPro" id="IPR008928">
    <property type="entry name" value="6-hairpin_glycosidase_sf"/>
</dbReference>
<keyword evidence="4" id="KW-1185">Reference proteome</keyword>
<evidence type="ECO:0000256" key="2">
    <source>
        <dbReference type="SAM" id="SignalP"/>
    </source>
</evidence>
<feature type="chain" id="PRO_5042035658" description="Glycosyl hydrolase" evidence="2">
    <location>
        <begin position="37"/>
        <end position="649"/>
    </location>
</feature>
<keyword evidence="2" id="KW-0732">Signal</keyword>
<gene>
    <name evidence="3" type="ORF">PRK78_004405</name>
</gene>
<evidence type="ECO:0008006" key="5">
    <source>
        <dbReference type="Google" id="ProtNLM"/>
    </source>
</evidence>
<dbReference type="PANTHER" id="PTHR47791">
    <property type="entry name" value="MEIOTICALLY UP-REGULATED GENE 191 PROTEIN"/>
    <property type="match status" value="1"/>
</dbReference>
<proteinExistence type="predicted"/>
<dbReference type="InterPro" id="IPR005198">
    <property type="entry name" value="Glyco_hydro_76"/>
</dbReference>
<sequence>MGFLFRLPPWRGGYIPFLLWAILPLTLLLCEHITLAKPLDNVVEDQNGYASMEDRQQLPLSEQRPSTNPLNGMFSSGEPQKPLPGDRHPPRGTLKWMLDAINVMQSNYFVIWQAKWPSASDWTAAVMGTQVSATISAISSTLDDILRRDSRATVAGGCDDPDSQPFNALAYENLIDYYYQQTTAFWYGEDFFGLRLQAYDDMLWVVLEWLESIKFQNQHSELHYPSHLNSRDTLLEFWHGNQFKVPAAHRSRVFYDLAAKGWDNTLCEGGMIWSPWLTPYKNAITNELFISASVAMYLYFPGDIISDPMSTQKPSHDDWVSIPRNPAHLEAAIRAYEWFINSNMTGMNGLYADGFHIRGWSERDPGTGKCDVLNTMLYTYNQGVILSGLRGLWLATGFKSYLDDGHDLINRVMKSTGWPNTHGSRWEGLGRGGVLEDACDSSGTCSQDGQTFKGIFFLHFAEFCRPLRPQEKRILDELVSQDAAYVGGTEARKGVFKRHQKRCSSYRAWIQHNANAAYMTKNEDGKFGMWWGKRYPDLDTNPIEMSALPYGAVDYLNTRSAKAKSDVRTHRSPDVDINIQKFFAKRNKDQQVNAPAILMSTEVPNMKIGDVNDRGRGRTVETQAGALAVFRALYQWEMSPSLSHRKPED</sequence>
<dbReference type="Gene3D" id="1.50.10.20">
    <property type="match status" value="1"/>
</dbReference>
<name>A0AAF0DI19_9EURO</name>
<evidence type="ECO:0000256" key="1">
    <source>
        <dbReference type="SAM" id="MobiDB-lite"/>
    </source>
</evidence>
<dbReference type="AlphaFoldDB" id="A0AAF0DI19"/>